<name>A0AAX4NE78_9CAUD</name>
<dbReference type="EMBL" id="PP496479">
    <property type="protein sequence ID" value="WYW04453.1"/>
    <property type="molecule type" value="Genomic_DNA"/>
</dbReference>
<dbReference type="InterPro" id="IPR058006">
    <property type="entry name" value="1.05"/>
</dbReference>
<dbReference type="Pfam" id="PF25755">
    <property type="entry name" value="Phage_T3_1_05"/>
    <property type="match status" value="1"/>
</dbReference>
<organism evidence="1 2">
    <name type="scientific">Pseudomonas phage vB_PpuP-Mudajogi</name>
    <dbReference type="NCBI Taxonomy" id="3132683"/>
    <lineage>
        <taxon>Viruses</taxon>
        <taxon>Duplodnaviria</taxon>
        <taxon>Heunggongvirae</taxon>
        <taxon>Uroviricota</taxon>
        <taxon>Caudoviricetes</taxon>
        <taxon>Autographivirales</taxon>
        <taxon>Autotranscriptaviridae</taxon>
        <taxon>Studiervirinae</taxon>
        <taxon>Ghunavirus</taxon>
    </lineage>
</organism>
<evidence type="ECO:0000313" key="2">
    <source>
        <dbReference type="Proteomes" id="UP001433775"/>
    </source>
</evidence>
<sequence>MWPFKRREPETVTVHTLPLSMLEPLVKPEESVKFTPRTLDRWTITVAAHAMKVMDRGIQAIEFRCSVPKENSYGLFQVTKTEFSKGDGPCGRHVLALYSNVTADLLTITQVTIAEDVTEQVAKFREGVERHQRDAKAITKHGYSSVMAMTPSQRDYEHQLVALENLSKEIVEKAGKREIKEFVYKMGDIHGRIVTTR</sequence>
<dbReference type="Proteomes" id="UP001433775">
    <property type="component" value="Segment"/>
</dbReference>
<reference evidence="1" key="1">
    <citation type="submission" date="2024-03" db="EMBL/GenBank/DDBJ databases">
        <title>Isolation and characterization of a phage collection against Pseudomonas putida.</title>
        <authorList>
            <person name="Brauer A."/>
            <person name="Rosendahl S."/>
            <person name="Kangsep A."/>
            <person name="Rikberg R."/>
            <person name="Lewanczyk A.C."/>
            <person name="Horak R."/>
            <person name="Tamman H."/>
        </authorList>
    </citation>
    <scope>NUCLEOTIDE SEQUENCE</scope>
</reference>
<gene>
    <name evidence="1" type="ORF">Mudajogi_00008</name>
</gene>
<protein>
    <submittedName>
        <fullName evidence="1">Uncharacterized protein</fullName>
    </submittedName>
</protein>
<accession>A0AAX4NE78</accession>
<evidence type="ECO:0000313" key="1">
    <source>
        <dbReference type="EMBL" id="WYW04453.1"/>
    </source>
</evidence>
<proteinExistence type="predicted"/>